<name>A0A8D0MUT8_PIG</name>
<sequence length="174" mass="19003">MAPNVPMAEPTQEGPKCIQAVLLGQPGAGKGTQLIGKNLEAPPCKNGFLPGGIPWTVSRKEKLDSVTEFIISDSLLIQRITGRLIRPKSGHSYHEEFNSTKEPMKEDITGEPLNCQSDDNEKALKIHLEAYHTQTTPLAEYYSKQGIHSAINTSQTPDVLFASILAAFSKATSW</sequence>
<dbReference type="Pfam" id="PF00406">
    <property type="entry name" value="ADK"/>
    <property type="match status" value="1"/>
</dbReference>
<dbReference type="InterPro" id="IPR036193">
    <property type="entry name" value="ADK_active_lid_dom_sf"/>
</dbReference>
<dbReference type="PANTHER" id="PTHR23359">
    <property type="entry name" value="NUCLEOTIDE KINASE"/>
    <property type="match status" value="1"/>
</dbReference>
<evidence type="ECO:0000313" key="5">
    <source>
        <dbReference type="Ensembl" id="ENSSSCP00015009225.1"/>
    </source>
</evidence>
<organism evidence="5 6">
    <name type="scientific">Sus scrofa</name>
    <name type="common">Pig</name>
    <dbReference type="NCBI Taxonomy" id="9823"/>
    <lineage>
        <taxon>Eukaryota</taxon>
        <taxon>Metazoa</taxon>
        <taxon>Chordata</taxon>
        <taxon>Craniata</taxon>
        <taxon>Vertebrata</taxon>
        <taxon>Euteleostomi</taxon>
        <taxon>Mammalia</taxon>
        <taxon>Eutheria</taxon>
        <taxon>Laurasiatheria</taxon>
        <taxon>Artiodactyla</taxon>
        <taxon>Suina</taxon>
        <taxon>Suidae</taxon>
        <taxon>Sus</taxon>
    </lineage>
</organism>
<keyword evidence="4" id="KW-0418">Kinase</keyword>
<dbReference type="HAMAP" id="MF_00235">
    <property type="entry name" value="Adenylate_kinase_Adk"/>
    <property type="match status" value="1"/>
</dbReference>
<evidence type="ECO:0000256" key="1">
    <source>
        <dbReference type="ARBA" id="ARBA00007220"/>
    </source>
</evidence>
<accession>A0A8D0MUT8</accession>
<proteinExistence type="inferred from homology"/>
<evidence type="ECO:0000313" key="6">
    <source>
        <dbReference type="Proteomes" id="UP000694726"/>
    </source>
</evidence>
<keyword evidence="3" id="KW-0547">Nucleotide-binding</keyword>
<evidence type="ECO:0000256" key="2">
    <source>
        <dbReference type="ARBA" id="ARBA00022679"/>
    </source>
</evidence>
<dbReference type="AlphaFoldDB" id="A0A8D0MUT8"/>
<dbReference type="Ensembl" id="ENSSSCT00015023685.1">
    <property type="protein sequence ID" value="ENSSSCP00015009225.1"/>
    <property type="gene ID" value="ENSSSCG00015017943.1"/>
</dbReference>
<dbReference type="InterPro" id="IPR000850">
    <property type="entry name" value="Adenylat/UMP-CMP_kin"/>
</dbReference>
<comment type="similarity">
    <text evidence="1">Belongs to the adenylate kinase family.</text>
</comment>
<dbReference type="SUPFAM" id="SSF57774">
    <property type="entry name" value="Microbial and mitochondrial ADK, insert 'zinc finger' domain"/>
    <property type="match status" value="1"/>
</dbReference>
<keyword evidence="2" id="KW-0808">Transferase</keyword>
<evidence type="ECO:0000256" key="4">
    <source>
        <dbReference type="ARBA" id="ARBA00022777"/>
    </source>
</evidence>
<dbReference type="Gene3D" id="3.40.50.300">
    <property type="entry name" value="P-loop containing nucleotide triphosphate hydrolases"/>
    <property type="match status" value="1"/>
</dbReference>
<dbReference type="GO" id="GO:0004017">
    <property type="term" value="F:AMP kinase activity"/>
    <property type="evidence" value="ECO:0007669"/>
    <property type="project" value="InterPro"/>
</dbReference>
<evidence type="ECO:0008006" key="7">
    <source>
        <dbReference type="Google" id="ProtNLM"/>
    </source>
</evidence>
<evidence type="ECO:0000256" key="3">
    <source>
        <dbReference type="ARBA" id="ARBA00022741"/>
    </source>
</evidence>
<dbReference type="CDD" id="cd01428">
    <property type="entry name" value="ADK"/>
    <property type="match status" value="1"/>
</dbReference>
<reference evidence="5" key="1">
    <citation type="submission" date="2025-08" db="UniProtKB">
        <authorList>
            <consortium name="Ensembl"/>
        </authorList>
    </citation>
    <scope>IDENTIFICATION</scope>
</reference>
<dbReference type="InterPro" id="IPR027417">
    <property type="entry name" value="P-loop_NTPase"/>
</dbReference>
<dbReference type="Proteomes" id="UP000694726">
    <property type="component" value="Unplaced"/>
</dbReference>
<protein>
    <recommendedName>
        <fullName evidence="7">Nucleoside-diphosphate kinase</fullName>
    </recommendedName>
</protein>
<dbReference type="SUPFAM" id="SSF52540">
    <property type="entry name" value="P-loop containing nucleoside triphosphate hydrolases"/>
    <property type="match status" value="1"/>
</dbReference>
<dbReference type="GO" id="GO:0005524">
    <property type="term" value="F:ATP binding"/>
    <property type="evidence" value="ECO:0007669"/>
    <property type="project" value="InterPro"/>
</dbReference>